<dbReference type="AlphaFoldDB" id="A0A179EZK2"/>
<keyword evidence="1" id="KW-1133">Transmembrane helix</keyword>
<proteinExistence type="predicted"/>
<keyword evidence="1" id="KW-0812">Transmembrane</keyword>
<evidence type="ECO:0000313" key="2">
    <source>
        <dbReference type="EMBL" id="OAQ58582.1"/>
    </source>
</evidence>
<sequence>MGTWRKMSCGELRSHRNQLHVAFVRNWNASSSPSSPYSTQYTLAGQTGRSYAPQRQRKTAHARIGVISTAGLVGAVLLFWHQRPSILSTTSSPHSRLNTRLIDYLDCLFDGVLTFTPHCRRASAPHSSIKDSVMYTLATVSTRVSGAWHAAPGKDRQQSLPSAMHSVALHSTSQEELLSLDPPSQ</sequence>
<dbReference type="GeneID" id="28852690"/>
<evidence type="ECO:0000256" key="1">
    <source>
        <dbReference type="SAM" id="Phobius"/>
    </source>
</evidence>
<keyword evidence="1" id="KW-0472">Membrane</keyword>
<accession>A0A179EZK2</accession>
<reference evidence="2 3" key="1">
    <citation type="journal article" date="2016" name="PLoS Pathog.">
        <title>Biosynthesis of antibiotic leucinostatins in bio-control fungus Purpureocillium lilacinum and their inhibition on phytophthora revealed by genome mining.</title>
        <authorList>
            <person name="Wang G."/>
            <person name="Liu Z."/>
            <person name="Lin R."/>
            <person name="Li E."/>
            <person name="Mao Z."/>
            <person name="Ling J."/>
            <person name="Yang Y."/>
            <person name="Yin W.B."/>
            <person name="Xie B."/>
        </authorList>
    </citation>
    <scope>NUCLEOTIDE SEQUENCE [LARGE SCALE GENOMIC DNA]</scope>
    <source>
        <strain evidence="2">170</strain>
    </source>
</reference>
<evidence type="ECO:0000313" key="3">
    <source>
        <dbReference type="Proteomes" id="UP000078397"/>
    </source>
</evidence>
<protein>
    <submittedName>
        <fullName evidence="2">Uncharacterized protein</fullName>
    </submittedName>
</protein>
<gene>
    <name evidence="2" type="ORF">VFPPC_10303</name>
</gene>
<dbReference type="RefSeq" id="XP_018136709.1">
    <property type="nucleotide sequence ID" value="XM_018288696.1"/>
</dbReference>
<dbReference type="EMBL" id="LSBJ02000010">
    <property type="protein sequence ID" value="OAQ58582.1"/>
    <property type="molecule type" value="Genomic_DNA"/>
</dbReference>
<keyword evidence="3" id="KW-1185">Reference proteome</keyword>
<feature type="transmembrane region" description="Helical" evidence="1">
    <location>
        <begin position="60"/>
        <end position="80"/>
    </location>
</feature>
<name>A0A179EZK2_METCM</name>
<dbReference type="KEGG" id="pchm:VFPPC_10303"/>
<dbReference type="Proteomes" id="UP000078397">
    <property type="component" value="Unassembled WGS sequence"/>
</dbReference>
<organism evidence="2 3">
    <name type="scientific">Pochonia chlamydosporia 170</name>
    <dbReference type="NCBI Taxonomy" id="1380566"/>
    <lineage>
        <taxon>Eukaryota</taxon>
        <taxon>Fungi</taxon>
        <taxon>Dikarya</taxon>
        <taxon>Ascomycota</taxon>
        <taxon>Pezizomycotina</taxon>
        <taxon>Sordariomycetes</taxon>
        <taxon>Hypocreomycetidae</taxon>
        <taxon>Hypocreales</taxon>
        <taxon>Clavicipitaceae</taxon>
        <taxon>Pochonia</taxon>
    </lineage>
</organism>
<comment type="caution">
    <text evidence="2">The sequence shown here is derived from an EMBL/GenBank/DDBJ whole genome shotgun (WGS) entry which is preliminary data.</text>
</comment>